<dbReference type="Proteomes" id="UP000075320">
    <property type="component" value="Unassembled WGS sequence"/>
</dbReference>
<keyword evidence="2" id="KW-1185">Reference proteome</keyword>
<evidence type="ECO:0000313" key="2">
    <source>
        <dbReference type="Proteomes" id="UP000075320"/>
    </source>
</evidence>
<dbReference type="AlphaFoldDB" id="A0A150WQ26"/>
<dbReference type="EMBL" id="LUKE01000001">
    <property type="protein sequence ID" value="KYG66530.1"/>
    <property type="molecule type" value="Genomic_DNA"/>
</dbReference>
<protein>
    <submittedName>
        <fullName evidence="1">Uncharacterized protein</fullName>
    </submittedName>
</protein>
<evidence type="ECO:0000313" key="1">
    <source>
        <dbReference type="EMBL" id="KYG66530.1"/>
    </source>
</evidence>
<sequence>MHKILGIIAVAVNCFAWLGTFESSRAAAYRARPEIAAVLKKQEAEKLIEEKRSESAALVGETVPHQAPAVTDEKLLTDNAIISGEVMAEANAQEYHYTMDIRFWKTAPDSIDPGKWKAQVVFMNLENLYVVTVFKADPIVQDGVITLNLEETDKSKAFNDYNSTDVLRYVRKVVLTVDANGTIRAGAEDDAGVKWKSRVERINPSAYEGLMGTWKGKFANNVPAKITLHEEGGQVVGEMLYQHSVGACKGKLKGLFRPGGQIVLLGAPINEHTACISNYVLKIKNHENQLVGGYYDYQTREGAEEFKFSR</sequence>
<dbReference type="RefSeq" id="WP_061834094.1">
    <property type="nucleotide sequence ID" value="NZ_LUKE01000001.1"/>
</dbReference>
<comment type="caution">
    <text evidence="1">The sequence shown here is derived from an EMBL/GenBank/DDBJ whole genome shotgun (WGS) entry which is preliminary data.</text>
</comment>
<gene>
    <name evidence="1" type="ORF">AZI86_05655</name>
</gene>
<name>A0A150WQ26_BDEBC</name>
<accession>A0A150WQ26</accession>
<proteinExistence type="predicted"/>
<reference evidence="1 2" key="1">
    <citation type="submission" date="2016-03" db="EMBL/GenBank/DDBJ databases">
        <authorList>
            <person name="Ploux O."/>
        </authorList>
    </citation>
    <scope>NUCLEOTIDE SEQUENCE [LARGE SCALE GENOMIC DNA]</scope>
    <source>
        <strain evidence="1 2">R0</strain>
    </source>
</reference>
<organism evidence="1 2">
    <name type="scientific">Bdellovibrio bacteriovorus</name>
    <dbReference type="NCBI Taxonomy" id="959"/>
    <lineage>
        <taxon>Bacteria</taxon>
        <taxon>Pseudomonadati</taxon>
        <taxon>Bdellovibrionota</taxon>
        <taxon>Bdellovibrionia</taxon>
        <taxon>Bdellovibrionales</taxon>
        <taxon>Pseudobdellovibrionaceae</taxon>
        <taxon>Bdellovibrio</taxon>
    </lineage>
</organism>